<proteinExistence type="predicted"/>
<reference evidence="2" key="1">
    <citation type="submission" date="2025-08" db="UniProtKB">
        <authorList>
            <consortium name="RefSeq"/>
        </authorList>
    </citation>
    <scope>IDENTIFICATION</scope>
    <source>
        <strain evidence="2">15085-1641.00</strain>
        <tissue evidence="2">Whole body</tissue>
    </source>
</reference>
<protein>
    <submittedName>
        <fullName evidence="2">Uncharacterized protein LOC115483292 isoform X1</fullName>
    </submittedName>
</protein>
<dbReference type="InterPro" id="IPR000048">
    <property type="entry name" value="IQ_motif_EF-hand-BS"/>
</dbReference>
<evidence type="ECO:0000313" key="1">
    <source>
        <dbReference type="Proteomes" id="UP000504633"/>
    </source>
</evidence>
<organism evidence="1 2">
    <name type="scientific">Drosophila hydei</name>
    <name type="common">Fruit fly</name>
    <dbReference type="NCBI Taxonomy" id="7224"/>
    <lineage>
        <taxon>Eukaryota</taxon>
        <taxon>Metazoa</taxon>
        <taxon>Ecdysozoa</taxon>
        <taxon>Arthropoda</taxon>
        <taxon>Hexapoda</taxon>
        <taxon>Insecta</taxon>
        <taxon>Pterygota</taxon>
        <taxon>Neoptera</taxon>
        <taxon>Endopterygota</taxon>
        <taxon>Diptera</taxon>
        <taxon>Brachycera</taxon>
        <taxon>Muscomorpha</taxon>
        <taxon>Ephydroidea</taxon>
        <taxon>Drosophilidae</taxon>
        <taxon>Drosophila</taxon>
    </lineage>
</organism>
<dbReference type="PROSITE" id="PS50096">
    <property type="entry name" value="IQ"/>
    <property type="match status" value="2"/>
</dbReference>
<dbReference type="SUPFAM" id="SSF52540">
    <property type="entry name" value="P-loop containing nucleoside triphosphate hydrolases"/>
    <property type="match status" value="1"/>
</dbReference>
<dbReference type="GeneID" id="115483292"/>
<dbReference type="Gene3D" id="1.20.5.190">
    <property type="match status" value="1"/>
</dbReference>
<dbReference type="InterPro" id="IPR027417">
    <property type="entry name" value="P-loop_NTPase"/>
</dbReference>
<gene>
    <name evidence="2" type="primary">LOC115483292</name>
</gene>
<sequence>MFPTTLLGLYSYCSVESTHVNKGCLSQNESRSGPSLFPMQANVMRTQLLLLDYKQFKAARTIQSNFRGFIARVKMRRQRKAARIIQHAWSRYIGRRHLILVAQDRTQESLQILYYNASLKIQSFFRGWWSRKHVNNLLFLKNMQLQCVEELLHSYALKLRRMMRTGELPGYIDFNKQKEYTKVKDILTALTYRFYNRYVCNKYMTVRTQENERQREFMDAVLRTWVPYSGFNHNAACQRWTDNFDIVPKVYALREYDVAQFFMSQTRTQLNTSQKKSMQAKRQEMKVLQERQFCRDVANSMRFWSVCNACKGKLVDSVMTKQFKEYLADIKSDLEAMDYMPNCNCTCEYLHQDTLNSQSALLFQTKQAASSLEPRDKYIDMWQEVQKLRLIEK</sequence>
<name>A0A6J2SX95_DROHY</name>
<dbReference type="OrthoDB" id="190375at2759"/>
<dbReference type="AlphaFoldDB" id="A0A6J2SX95"/>
<dbReference type="Pfam" id="PF00612">
    <property type="entry name" value="IQ"/>
    <property type="match status" value="2"/>
</dbReference>
<dbReference type="RefSeq" id="XP_030080499.1">
    <property type="nucleotide sequence ID" value="XM_030224639.1"/>
</dbReference>
<dbReference type="SMART" id="SM00015">
    <property type="entry name" value="IQ"/>
    <property type="match status" value="3"/>
</dbReference>
<dbReference type="KEGG" id="dhe:115483292"/>
<evidence type="ECO:0000313" key="2">
    <source>
        <dbReference type="RefSeq" id="XP_030080499.1"/>
    </source>
</evidence>
<accession>A0A6J2SX95</accession>
<dbReference type="Proteomes" id="UP000504633">
    <property type="component" value="Unplaced"/>
</dbReference>
<keyword evidence="1" id="KW-1185">Reference proteome</keyword>
<dbReference type="CDD" id="cd23767">
    <property type="entry name" value="IQCD"/>
    <property type="match status" value="1"/>
</dbReference>